<dbReference type="Pfam" id="PF06078">
    <property type="entry name" value="DUF937"/>
    <property type="match status" value="2"/>
</dbReference>
<evidence type="ECO:0000313" key="2">
    <source>
        <dbReference type="EMBL" id="MFC3833800.1"/>
    </source>
</evidence>
<dbReference type="InterPro" id="IPR009282">
    <property type="entry name" value="DUF937"/>
</dbReference>
<evidence type="ECO:0000256" key="1">
    <source>
        <dbReference type="SAM" id="MobiDB-lite"/>
    </source>
</evidence>
<dbReference type="Proteomes" id="UP001595803">
    <property type="component" value="Unassembled WGS sequence"/>
</dbReference>
<keyword evidence="3" id="KW-1185">Reference proteome</keyword>
<dbReference type="RefSeq" id="WP_322473476.1">
    <property type="nucleotide sequence ID" value="NZ_JBHRZG010000014.1"/>
</dbReference>
<gene>
    <name evidence="2" type="ORF">ACFOSB_13110</name>
</gene>
<organism evidence="2 3">
    <name type="scientific">Deinococcus rufus</name>
    <dbReference type="NCBI Taxonomy" id="2136097"/>
    <lineage>
        <taxon>Bacteria</taxon>
        <taxon>Thermotogati</taxon>
        <taxon>Deinococcota</taxon>
        <taxon>Deinococci</taxon>
        <taxon>Deinococcales</taxon>
        <taxon>Deinococcaceae</taxon>
        <taxon>Deinococcus</taxon>
    </lineage>
</organism>
<feature type="compositionally biased region" description="Low complexity" evidence="1">
    <location>
        <begin position="459"/>
        <end position="530"/>
    </location>
</feature>
<feature type="region of interest" description="Disordered" evidence="1">
    <location>
        <begin position="459"/>
        <end position="535"/>
    </location>
</feature>
<protein>
    <submittedName>
        <fullName evidence="2">DUF937 domain-containing protein</fullName>
    </submittedName>
</protein>
<proteinExistence type="predicted"/>
<comment type="caution">
    <text evidence="2">The sequence shown here is derived from an EMBL/GenBank/DDBJ whole genome shotgun (WGS) entry which is preliminary data.</text>
</comment>
<dbReference type="EMBL" id="JBHRZG010000014">
    <property type="protein sequence ID" value="MFC3833800.1"/>
    <property type="molecule type" value="Genomic_DNA"/>
</dbReference>
<accession>A0ABV7ZC65</accession>
<name>A0ABV7ZC65_9DEIO</name>
<reference evidence="3" key="1">
    <citation type="journal article" date="2019" name="Int. J. Syst. Evol. Microbiol.">
        <title>The Global Catalogue of Microorganisms (GCM) 10K type strain sequencing project: providing services to taxonomists for standard genome sequencing and annotation.</title>
        <authorList>
            <consortium name="The Broad Institute Genomics Platform"/>
            <consortium name="The Broad Institute Genome Sequencing Center for Infectious Disease"/>
            <person name="Wu L."/>
            <person name="Ma J."/>
        </authorList>
    </citation>
    <scope>NUCLEOTIDE SEQUENCE [LARGE SCALE GENOMIC DNA]</scope>
    <source>
        <strain evidence="3">CCTCC AB 2017081</strain>
    </source>
</reference>
<sequence>MDLIQSFFDGEGSARLGQVVGLDAQTAQRALGAGLPMQLDALADHATTAQGQSQIVEAIQNLPDFGSVHDALAGTDGAANLQRAGELLGPALLGSRADTITAAVAAQAGAPAGGVGRLMQMALPLLLSLLGNRAGVNAGNIGAVMGGLKGGLGGLLGAGGAGVAAAAHTGASHIGTPHVDVPSVAPTPDAGPLSADGLLAFVRGQFSGPAAEKIGAAAGFGGSTASRATQAALPLILGALVSKARTGGGDILGMARPFAGLSDDGGHLNLQALNDPAELGRVEGQGRGLLGSLFGNVDELTGRLGTALGGSGSNAGRLLALLTPLVLSVLGGRARAGNLDAGGLGGLLGGLGGQLSGLLPAGLGSLGALLGAGGLAAASAGGAVPAAPVVAPAPVSLGTSGASRPAGAVPPAAPTVTPMAATPAAPARRGGFPLWLLPLLAVLLLGGCWLLNRQPAAGNTATGAATPATGTTDATGTDATGTATGSTDTAGTDTTGTDTTGTDASGADATGTDTTSGTETAGAADPAASGTAGGFAISEPAADATLPAGGFTMRGTGTAGETLQILEDGTSLGNVTVGEDGTWSLEVPSPVAGAHTYSVQGANGTELGTLAATIGAADANASAANCTDEYSLSITDGQTVSEPFRFGGKGQGQGYSVTVKRGDRTIGVKDIPLDSTCGWSYQSKPGAGAVSYEVRPLGDASAAPLSSVSISVNQ</sequence>
<evidence type="ECO:0000313" key="3">
    <source>
        <dbReference type="Proteomes" id="UP001595803"/>
    </source>
</evidence>